<gene>
    <name evidence="2" type="ORF">HGA13_13195</name>
</gene>
<reference evidence="2 3" key="1">
    <citation type="submission" date="2020-04" db="EMBL/GenBank/DDBJ databases">
        <title>MicrobeNet Type strains.</title>
        <authorList>
            <person name="Nicholson A.C."/>
        </authorList>
    </citation>
    <scope>NUCLEOTIDE SEQUENCE [LARGE SCALE GENOMIC DNA]</scope>
    <source>
        <strain evidence="2 3">DSM 45078</strain>
    </source>
</reference>
<dbReference type="CDD" id="cd06223">
    <property type="entry name" value="PRTases_typeI"/>
    <property type="match status" value="1"/>
</dbReference>
<dbReference type="Gene3D" id="3.40.50.2020">
    <property type="match status" value="1"/>
</dbReference>
<keyword evidence="3" id="KW-1185">Reference proteome</keyword>
<dbReference type="SUPFAM" id="SSF53271">
    <property type="entry name" value="PRTase-like"/>
    <property type="match status" value="1"/>
</dbReference>
<evidence type="ECO:0000313" key="2">
    <source>
        <dbReference type="EMBL" id="NKY34026.1"/>
    </source>
</evidence>
<evidence type="ECO:0000256" key="1">
    <source>
        <dbReference type="ARBA" id="ARBA00008007"/>
    </source>
</evidence>
<comment type="caution">
    <text evidence="2">The sequence shown here is derived from an EMBL/GenBank/DDBJ whole genome shotgun (WGS) entry which is preliminary data.</text>
</comment>
<protein>
    <submittedName>
        <fullName evidence="2">ComF family protein</fullName>
    </submittedName>
</protein>
<dbReference type="PANTHER" id="PTHR47505:SF1">
    <property type="entry name" value="DNA UTILIZATION PROTEIN YHGH"/>
    <property type="match status" value="1"/>
</dbReference>
<proteinExistence type="inferred from homology"/>
<dbReference type="InterPro" id="IPR029057">
    <property type="entry name" value="PRTase-like"/>
</dbReference>
<dbReference type="Proteomes" id="UP000565715">
    <property type="component" value="Unassembled WGS sequence"/>
</dbReference>
<dbReference type="EMBL" id="JAAXOO010000003">
    <property type="protein sequence ID" value="NKY34026.1"/>
    <property type="molecule type" value="Genomic_DNA"/>
</dbReference>
<organism evidence="2 3">
    <name type="scientific">Nocardia speluncae</name>
    <dbReference type="NCBI Taxonomy" id="419477"/>
    <lineage>
        <taxon>Bacteria</taxon>
        <taxon>Bacillati</taxon>
        <taxon>Actinomycetota</taxon>
        <taxon>Actinomycetes</taxon>
        <taxon>Mycobacteriales</taxon>
        <taxon>Nocardiaceae</taxon>
        <taxon>Nocardia</taxon>
    </lineage>
</organism>
<comment type="similarity">
    <text evidence="1">Belongs to the ComF/GntX family.</text>
</comment>
<name>A0A846XH80_9NOCA</name>
<evidence type="ECO:0000313" key="3">
    <source>
        <dbReference type="Proteomes" id="UP000565715"/>
    </source>
</evidence>
<accession>A0A846XH80</accession>
<dbReference type="InterPro" id="IPR000836">
    <property type="entry name" value="PRTase_dom"/>
</dbReference>
<dbReference type="RefSeq" id="WP_068049183.1">
    <property type="nucleotide sequence ID" value="NZ_JAAXOO010000003.1"/>
</dbReference>
<dbReference type="InterPro" id="IPR051910">
    <property type="entry name" value="ComF/GntX_DNA_util-trans"/>
</dbReference>
<dbReference type="PANTHER" id="PTHR47505">
    <property type="entry name" value="DNA UTILIZATION PROTEIN YHGH"/>
    <property type="match status" value="1"/>
</dbReference>
<sequence length="210" mass="22396">MRTLLDLVLPAECGGCRSPGTLWCGRCARSVAGPPARIHPRRDPGARCWALSPYRGPARQAVLAVKERGRRDLAAPLGLAWAAGLAELRTPGRPLILVPSPSRRVSARRRGGDPVLRCARSAARSLDGCQVLPCLRVWWGVRDSAGLSARDRDRNLRGRIRAVPLPAEAAKAQVVLVDDVLTTGSTAQECARALAAVGTYVDDILVTCAA</sequence>
<dbReference type="AlphaFoldDB" id="A0A846XH80"/>